<organism evidence="2 3">
    <name type="scientific">Natronocalculus amylovorans</name>
    <dbReference type="NCBI Taxonomy" id="2917812"/>
    <lineage>
        <taxon>Archaea</taxon>
        <taxon>Methanobacteriati</taxon>
        <taxon>Methanobacteriota</taxon>
        <taxon>Stenosarchaea group</taxon>
        <taxon>Halobacteria</taxon>
        <taxon>Halobacteriales</taxon>
        <taxon>Haloferacaceae</taxon>
        <taxon>Natronocalculus</taxon>
    </lineage>
</organism>
<feature type="transmembrane region" description="Helical" evidence="1">
    <location>
        <begin position="95"/>
        <end position="118"/>
    </location>
</feature>
<evidence type="ECO:0008006" key="4">
    <source>
        <dbReference type="Google" id="ProtNLM"/>
    </source>
</evidence>
<keyword evidence="1" id="KW-1133">Transmembrane helix</keyword>
<feature type="transmembrane region" description="Helical" evidence="1">
    <location>
        <begin position="21"/>
        <end position="42"/>
    </location>
</feature>
<feature type="transmembrane region" description="Helical" evidence="1">
    <location>
        <begin position="62"/>
        <end position="83"/>
    </location>
</feature>
<feature type="transmembrane region" description="Helical" evidence="1">
    <location>
        <begin position="130"/>
        <end position="153"/>
    </location>
</feature>
<dbReference type="AlphaFoldDB" id="A0AAE3FUH8"/>
<dbReference type="Proteomes" id="UP001203207">
    <property type="component" value="Unassembled WGS sequence"/>
</dbReference>
<proteinExistence type="predicted"/>
<reference evidence="2" key="1">
    <citation type="journal article" date="2022" name="Syst. Appl. Microbiol.">
        <title>Natronocalculus amylovorans gen. nov., sp. nov., and Natranaeroarchaeum aerophilus sp. nov., dominant culturable amylolytic natronoarchaea from hypersaline soda lakes in southwestern Siberia.</title>
        <authorList>
            <person name="Sorokin D.Y."/>
            <person name="Elcheninov A.G."/>
            <person name="Khizhniak T.V."/>
            <person name="Koenen M."/>
            <person name="Bale N.J."/>
            <person name="Damste J.S.S."/>
            <person name="Kublanov I.V."/>
        </authorList>
    </citation>
    <scope>NUCLEOTIDE SEQUENCE</scope>
    <source>
        <strain evidence="2">AArc-St2</strain>
    </source>
</reference>
<accession>A0AAE3FUH8</accession>
<evidence type="ECO:0000256" key="1">
    <source>
        <dbReference type="SAM" id="Phobius"/>
    </source>
</evidence>
<dbReference type="EMBL" id="JAKRVX010000001">
    <property type="protein sequence ID" value="MCL9815573.1"/>
    <property type="molecule type" value="Genomic_DNA"/>
</dbReference>
<comment type="caution">
    <text evidence="2">The sequence shown here is derived from an EMBL/GenBank/DDBJ whole genome shotgun (WGS) entry which is preliminary data.</text>
</comment>
<gene>
    <name evidence="2" type="ORF">AArcSt2_01300</name>
</gene>
<keyword evidence="1" id="KW-0812">Transmembrane</keyword>
<keyword evidence="3" id="KW-1185">Reference proteome</keyword>
<name>A0AAE3FUH8_9EURY</name>
<evidence type="ECO:0000313" key="3">
    <source>
        <dbReference type="Proteomes" id="UP001203207"/>
    </source>
</evidence>
<reference evidence="2" key="2">
    <citation type="submission" date="2022-02" db="EMBL/GenBank/DDBJ databases">
        <authorList>
            <person name="Elcheninov A.G."/>
            <person name="Sorokin D.Y."/>
            <person name="Kublanov I.V."/>
        </authorList>
    </citation>
    <scope>NUCLEOTIDE SEQUENCE</scope>
    <source>
        <strain evidence="2">AArc-St2</strain>
    </source>
</reference>
<dbReference type="RefSeq" id="WP_250582395.1">
    <property type="nucleotide sequence ID" value="NZ_JAKRVX010000001.1"/>
</dbReference>
<sequence>MSAQAKTTESQVSLELNRSPWIVAISGGLLGGAAMGLLMQFWMDAMPAIGALYGQPTLTAGWAAHLVHSILFALLFVAAIRETPISKYATSMQNIIGLGALYGVVLTIVAAFVMPLWLNTVANMGMAVPSFSIPSFTAHIVFGVLVAGVYALARRT</sequence>
<protein>
    <recommendedName>
        <fullName evidence="4">Histidine kinase</fullName>
    </recommendedName>
</protein>
<keyword evidence="1" id="KW-0472">Membrane</keyword>
<evidence type="ECO:0000313" key="2">
    <source>
        <dbReference type="EMBL" id="MCL9815573.1"/>
    </source>
</evidence>